<feature type="region of interest" description="Disordered" evidence="1">
    <location>
        <begin position="98"/>
        <end position="198"/>
    </location>
</feature>
<evidence type="ECO:0000256" key="1">
    <source>
        <dbReference type="SAM" id="MobiDB-lite"/>
    </source>
</evidence>
<protein>
    <recommendedName>
        <fullName evidence="3">BURP domain-containing protein</fullName>
    </recommendedName>
</protein>
<dbReference type="AlphaFoldDB" id="A0A5J9T2E3"/>
<dbReference type="OrthoDB" id="1909293at2759"/>
<reference evidence="4 5" key="1">
    <citation type="journal article" date="2019" name="Sci. Rep.">
        <title>A high-quality genome of Eragrostis curvula grass provides insights into Poaceae evolution and supports new strategies to enhance forage quality.</title>
        <authorList>
            <person name="Carballo J."/>
            <person name="Santos B.A.C.M."/>
            <person name="Zappacosta D."/>
            <person name="Garbus I."/>
            <person name="Selva J.P."/>
            <person name="Gallo C.A."/>
            <person name="Diaz A."/>
            <person name="Albertini E."/>
            <person name="Caccamo M."/>
            <person name="Echenique V."/>
        </authorList>
    </citation>
    <scope>NUCLEOTIDE SEQUENCE [LARGE SCALE GENOMIC DNA]</scope>
    <source>
        <strain evidence="5">cv. Victoria</strain>
        <tissue evidence="4">Leaf</tissue>
    </source>
</reference>
<feature type="compositionally biased region" description="Gly residues" evidence="1">
    <location>
        <begin position="144"/>
        <end position="160"/>
    </location>
</feature>
<gene>
    <name evidence="4" type="ORF">EJB05_48516</name>
</gene>
<comment type="caution">
    <text evidence="4">The sequence shown here is derived from an EMBL/GenBank/DDBJ whole genome shotgun (WGS) entry which is preliminary data.</text>
</comment>
<evidence type="ECO:0000313" key="5">
    <source>
        <dbReference type="Proteomes" id="UP000324897"/>
    </source>
</evidence>
<keyword evidence="5" id="KW-1185">Reference proteome</keyword>
<dbReference type="Pfam" id="PF03181">
    <property type="entry name" value="BURP"/>
    <property type="match status" value="1"/>
</dbReference>
<proteinExistence type="predicted"/>
<accession>A0A5J9T2E3</accession>
<name>A0A5J9T2E3_9POAL</name>
<organism evidence="4 5">
    <name type="scientific">Eragrostis curvula</name>
    <name type="common">weeping love grass</name>
    <dbReference type="NCBI Taxonomy" id="38414"/>
    <lineage>
        <taxon>Eukaryota</taxon>
        <taxon>Viridiplantae</taxon>
        <taxon>Streptophyta</taxon>
        <taxon>Embryophyta</taxon>
        <taxon>Tracheophyta</taxon>
        <taxon>Spermatophyta</taxon>
        <taxon>Magnoliopsida</taxon>
        <taxon>Liliopsida</taxon>
        <taxon>Poales</taxon>
        <taxon>Poaceae</taxon>
        <taxon>PACMAD clade</taxon>
        <taxon>Chloridoideae</taxon>
        <taxon>Eragrostideae</taxon>
        <taxon>Eragrostidinae</taxon>
        <taxon>Eragrostis</taxon>
    </lineage>
</organism>
<dbReference type="SMART" id="SM01045">
    <property type="entry name" value="BURP"/>
    <property type="match status" value="1"/>
</dbReference>
<keyword evidence="2" id="KW-0732">Signal</keyword>
<dbReference type="PANTHER" id="PTHR31236">
    <property type="entry name" value="BURP DOMAIN PROTEIN USPL1-LIKE"/>
    <property type="match status" value="1"/>
</dbReference>
<dbReference type="InterPro" id="IPR044816">
    <property type="entry name" value="BURP"/>
</dbReference>
<feature type="compositionally biased region" description="Basic and acidic residues" evidence="1">
    <location>
        <begin position="118"/>
        <end position="129"/>
    </location>
</feature>
<evidence type="ECO:0000256" key="2">
    <source>
        <dbReference type="SAM" id="SignalP"/>
    </source>
</evidence>
<evidence type="ECO:0000313" key="4">
    <source>
        <dbReference type="EMBL" id="TVU05357.1"/>
    </source>
</evidence>
<dbReference type="PROSITE" id="PS51277">
    <property type="entry name" value="BURP"/>
    <property type="match status" value="1"/>
</dbReference>
<dbReference type="GO" id="GO:0010152">
    <property type="term" value="P:pollen maturation"/>
    <property type="evidence" value="ECO:0007669"/>
    <property type="project" value="EnsemblPlants"/>
</dbReference>
<feature type="signal peptide" evidence="2">
    <location>
        <begin position="1"/>
        <end position="23"/>
    </location>
</feature>
<dbReference type="Gramene" id="TVU05357">
    <property type="protein sequence ID" value="TVU05357"/>
    <property type="gene ID" value="EJB05_48516"/>
</dbReference>
<evidence type="ECO:0000259" key="3">
    <source>
        <dbReference type="PROSITE" id="PS51277"/>
    </source>
</evidence>
<feature type="domain" description="BURP" evidence="3">
    <location>
        <begin position="207"/>
        <end position="426"/>
    </location>
</feature>
<dbReference type="InterPro" id="IPR004873">
    <property type="entry name" value="BURP_dom"/>
</dbReference>
<dbReference type="EMBL" id="RWGY01000051">
    <property type="protein sequence ID" value="TVU05357.1"/>
    <property type="molecule type" value="Genomic_DNA"/>
</dbReference>
<dbReference type="PANTHER" id="PTHR31236:SF10">
    <property type="entry name" value="BURP DOMAIN-CONTAINING PROTEIN 13"/>
    <property type="match status" value="1"/>
</dbReference>
<sequence length="432" mass="45443">MARLLATLLAVAALLAAGRLSHAAPSTTEVFLRNVLKSAVVPDAVLRRLRTGTSSVSEGMAVTAKKAGRSPSGLDYDDYARALPTAGKAAPYNYAYQTPSESSEANDDDVPFNYSYKRTSDGGEVRDDDVPFNYSYKDKESGEAGAGGGATASEARGGGDATSPSKDGEENVSAPYNYSYKEPGGATTSAARGGGGDKATTTTTTVFFHEESVRVGERLRFRFPAASPAPLGLLPRHVADSIPFSTPALPHILALFNVAPGSSQAAAMAETLRTCEWPPLAGEAKFCASSLETLAERAMATLGTRDVRPVTSALPRAGAPLQAYAVRAVWRVEGGEGGASASFLACHDEAYPYTVYRCHTTGPARAYLMEMEGADDGAAITVATVCHTDTSRWNPEHLSFKLLGTKPGGAPICHLMPYGHIIWAKNVKRSPA</sequence>
<feature type="chain" id="PRO_5023859189" description="BURP domain-containing protein" evidence="2">
    <location>
        <begin position="24"/>
        <end position="432"/>
    </location>
</feature>
<dbReference type="Proteomes" id="UP000324897">
    <property type="component" value="Unassembled WGS sequence"/>
</dbReference>